<dbReference type="RefSeq" id="WP_169531913.1">
    <property type="nucleotide sequence ID" value="NZ_JABBGH010000002.1"/>
</dbReference>
<feature type="compositionally biased region" description="Basic residues" evidence="1">
    <location>
        <begin position="372"/>
        <end position="381"/>
    </location>
</feature>
<feature type="region of interest" description="Disordered" evidence="1">
    <location>
        <begin position="651"/>
        <end position="736"/>
    </location>
</feature>
<feature type="region of interest" description="Disordered" evidence="1">
    <location>
        <begin position="353"/>
        <end position="399"/>
    </location>
</feature>
<evidence type="ECO:0000256" key="1">
    <source>
        <dbReference type="SAM" id="MobiDB-lite"/>
    </source>
</evidence>
<protein>
    <recommendedName>
        <fullName evidence="2">GSCFA domain-containing protein</fullName>
    </recommendedName>
</protein>
<reference evidence="3 4" key="1">
    <citation type="submission" date="2020-04" db="EMBL/GenBank/DDBJ databases">
        <title>Hymenobacter polaris sp. nov., isolated from Arctic soil.</title>
        <authorList>
            <person name="Dahal R.H."/>
        </authorList>
    </citation>
    <scope>NUCLEOTIDE SEQUENCE [LARGE SCALE GENOMIC DNA]</scope>
    <source>
        <strain evidence="3 4">RP-2-7</strain>
    </source>
</reference>
<dbReference type="Pfam" id="PF08885">
    <property type="entry name" value="GSCFA"/>
    <property type="match status" value="1"/>
</dbReference>
<feature type="compositionally biased region" description="Low complexity" evidence="1">
    <location>
        <begin position="676"/>
        <end position="701"/>
    </location>
</feature>
<dbReference type="Gene3D" id="3.40.50.1110">
    <property type="entry name" value="SGNH hydrolase"/>
    <property type="match status" value="1"/>
</dbReference>
<dbReference type="EMBL" id="JABBGH010000002">
    <property type="protein sequence ID" value="NML66255.1"/>
    <property type="molecule type" value="Genomic_DNA"/>
</dbReference>
<feature type="region of interest" description="Disordered" evidence="1">
    <location>
        <begin position="432"/>
        <end position="467"/>
    </location>
</feature>
<dbReference type="SUPFAM" id="SSF52266">
    <property type="entry name" value="SGNH hydrolase"/>
    <property type="match status" value="1"/>
</dbReference>
<organism evidence="3 4">
    <name type="scientific">Hymenobacter polaris</name>
    <dbReference type="NCBI Taxonomy" id="2682546"/>
    <lineage>
        <taxon>Bacteria</taxon>
        <taxon>Pseudomonadati</taxon>
        <taxon>Bacteroidota</taxon>
        <taxon>Cytophagia</taxon>
        <taxon>Cytophagales</taxon>
        <taxon>Hymenobacteraceae</taxon>
        <taxon>Hymenobacter</taxon>
    </lineage>
</organism>
<gene>
    <name evidence="3" type="ORF">HHL22_13665</name>
</gene>
<dbReference type="InterPro" id="IPR036514">
    <property type="entry name" value="SGNH_hydro_sf"/>
</dbReference>
<keyword evidence="4" id="KW-1185">Reference proteome</keyword>
<feature type="domain" description="GSCFA" evidence="2">
    <location>
        <begin position="20"/>
        <end position="256"/>
    </location>
</feature>
<evidence type="ECO:0000313" key="3">
    <source>
        <dbReference type="EMBL" id="NML66255.1"/>
    </source>
</evidence>
<name>A0A7Y0FN98_9BACT</name>
<feature type="compositionally biased region" description="Low complexity" evidence="1">
    <location>
        <begin position="390"/>
        <end position="399"/>
    </location>
</feature>
<feature type="compositionally biased region" description="Basic residues" evidence="1">
    <location>
        <begin position="449"/>
        <end position="467"/>
    </location>
</feature>
<proteinExistence type="predicted"/>
<dbReference type="AlphaFoldDB" id="A0A7Y0FN98"/>
<feature type="region of interest" description="Disordered" evidence="1">
    <location>
        <begin position="545"/>
        <end position="612"/>
    </location>
</feature>
<dbReference type="Proteomes" id="UP000559626">
    <property type="component" value="Unassembled WGS sequence"/>
</dbReference>
<dbReference type="InterPro" id="IPR014982">
    <property type="entry name" value="GSCFA"/>
</dbReference>
<accession>A0A7Y0FN98</accession>
<dbReference type="GO" id="GO:0016788">
    <property type="term" value="F:hydrolase activity, acting on ester bonds"/>
    <property type="evidence" value="ECO:0007669"/>
    <property type="project" value="UniProtKB-ARBA"/>
</dbReference>
<feature type="compositionally biased region" description="Basic residues" evidence="1">
    <location>
        <begin position="565"/>
        <end position="593"/>
    </location>
</feature>
<evidence type="ECO:0000313" key="4">
    <source>
        <dbReference type="Proteomes" id="UP000559626"/>
    </source>
</evidence>
<feature type="compositionally biased region" description="Acidic residues" evidence="1">
    <location>
        <begin position="546"/>
        <end position="556"/>
    </location>
</feature>
<evidence type="ECO:0000259" key="2">
    <source>
        <dbReference type="Pfam" id="PF08885"/>
    </source>
</evidence>
<comment type="caution">
    <text evidence="3">The sequence shown here is derived from an EMBL/GenBank/DDBJ whole genome shotgun (WGS) entry which is preliminary data.</text>
</comment>
<sequence>MFRTELTIAPQERQLPRSARVLTVGSCFADSMGERLRLNKVTALVNPFGTVFQPLALAKLLRAAAGEAQDWQQHVVEARGRWQSFDFHGTLGADSPVELLQTIQQQVQRVSDFLRQTDLVVLTLGTAWAYRLRETDELVSNLHKLPAQLFEKELLTADEIVNGLAEVHALLRRIKPDIRIALTVSPVRHLKDTLPLNAVSKSVLRVACHYLSELLPGVSYFPAYELLNDDLRDYRFYASDMLHPSEAAEEYIWDRFARVYFDADFGRFRKEWAAVRQSLTHRPLHLGAPEHRTFLDQTAERLERLLSQGVEVRQELRDVQRQLAALPPPRPARQPEPLIEDDGEERIDIGGEETTHLAAPSLTAPLEDQRPGRGRNRRGRGRDRDRRPEQPAAAPAEAAAADYAVEMPDELPEEVLIGDELLEETPVESAAALEPAGLTEPDSAGPYPAKKKKRRSRGGAKRTARKNAARLVAEQLLDNAENLPIDEATGAVDAGPAEELSLLAAEVADNLLAAETTDELPPTAPPDEQAPLVSEPLHEPVIEATPADETEADEIVEATPVAAPVRKRGTGPTPKKSKVITKSSQVKRPKRASLFRSAGPGRPASGEVPAVATAADAEVSEATNPAPIISTPILPEVLLERPAVAELVENPAVLATDGQLPAAATPAKPRRGRPKATPATAEASPPAAATPSAADAAQTSPRPRRAAKPKADGSTTPRRGRPPGKKTPPAAENSAG</sequence>
<feature type="region of interest" description="Disordered" evidence="1">
    <location>
        <begin position="322"/>
        <end position="341"/>
    </location>
</feature>